<evidence type="ECO:0000256" key="1">
    <source>
        <dbReference type="SAM" id="MobiDB-lite"/>
    </source>
</evidence>
<feature type="domain" description="FHA" evidence="2">
    <location>
        <begin position="94"/>
        <end position="144"/>
    </location>
</feature>
<proteinExistence type="predicted"/>
<accession>A0A1X6NIV6</accession>
<feature type="non-terminal residue" evidence="3">
    <location>
        <position position="235"/>
    </location>
</feature>
<dbReference type="Proteomes" id="UP000218209">
    <property type="component" value="Unassembled WGS sequence"/>
</dbReference>
<sequence>MAAAFVASPRAAPGGHPLPRSLDDRAGGDGATGGGDDGLAGRSLSLPRPQPPSQAALMPWMERANPTAILHILRSDEKEVGVFVFPNSDAPCLTVFGRDPAVCDIFVGHASVSRQHAWLSWQDGICYACPYETPTGTTVNGKALPYAYPTALQPGDTLVCGKSARRYVFLLDPGGRIAAAAAAARPGGPGGRRTGGRPIARQVRSRSKAPPGVKWYDAPGAGGPGGGHPGGGRGR</sequence>
<dbReference type="Gene3D" id="2.60.200.20">
    <property type="match status" value="1"/>
</dbReference>
<feature type="compositionally biased region" description="Low complexity" evidence="1">
    <location>
        <begin position="40"/>
        <end position="53"/>
    </location>
</feature>
<dbReference type="InterPro" id="IPR008984">
    <property type="entry name" value="SMAD_FHA_dom_sf"/>
</dbReference>
<dbReference type="PANTHER" id="PTHR23308">
    <property type="entry name" value="NUCLEAR INHIBITOR OF PROTEIN PHOSPHATASE-1"/>
    <property type="match status" value="1"/>
</dbReference>
<dbReference type="Pfam" id="PF00498">
    <property type="entry name" value="FHA"/>
    <property type="match status" value="1"/>
</dbReference>
<dbReference type="PROSITE" id="PS50006">
    <property type="entry name" value="FHA_DOMAIN"/>
    <property type="match status" value="1"/>
</dbReference>
<evidence type="ECO:0000313" key="4">
    <source>
        <dbReference type="Proteomes" id="UP000218209"/>
    </source>
</evidence>
<feature type="compositionally biased region" description="Low complexity" evidence="1">
    <location>
        <begin position="1"/>
        <end position="12"/>
    </location>
</feature>
<name>A0A1X6NIV6_PORUM</name>
<dbReference type="OrthoDB" id="444265at2759"/>
<organism evidence="3 4">
    <name type="scientific">Porphyra umbilicalis</name>
    <name type="common">Purple laver</name>
    <name type="synonym">Red alga</name>
    <dbReference type="NCBI Taxonomy" id="2786"/>
    <lineage>
        <taxon>Eukaryota</taxon>
        <taxon>Rhodophyta</taxon>
        <taxon>Bangiophyceae</taxon>
        <taxon>Bangiales</taxon>
        <taxon>Bangiaceae</taxon>
        <taxon>Porphyra</taxon>
    </lineage>
</organism>
<dbReference type="SMART" id="SM00240">
    <property type="entry name" value="FHA"/>
    <property type="match status" value="1"/>
</dbReference>
<evidence type="ECO:0000259" key="2">
    <source>
        <dbReference type="PROSITE" id="PS50006"/>
    </source>
</evidence>
<dbReference type="AlphaFoldDB" id="A0A1X6NIV6"/>
<evidence type="ECO:0000313" key="3">
    <source>
        <dbReference type="EMBL" id="OSX68549.1"/>
    </source>
</evidence>
<dbReference type="InterPro" id="IPR050923">
    <property type="entry name" value="Cell_Proc_Reg/RNA_Proc"/>
</dbReference>
<gene>
    <name evidence="3" type="ORF">BU14_2596s0001</name>
</gene>
<keyword evidence="4" id="KW-1185">Reference proteome</keyword>
<dbReference type="InterPro" id="IPR000253">
    <property type="entry name" value="FHA_dom"/>
</dbReference>
<dbReference type="EMBL" id="KV920379">
    <property type="protein sequence ID" value="OSX68549.1"/>
    <property type="molecule type" value="Genomic_DNA"/>
</dbReference>
<feature type="compositionally biased region" description="Gly residues" evidence="1">
    <location>
        <begin position="28"/>
        <end position="38"/>
    </location>
</feature>
<dbReference type="SUPFAM" id="SSF49879">
    <property type="entry name" value="SMAD/FHA domain"/>
    <property type="match status" value="1"/>
</dbReference>
<protein>
    <recommendedName>
        <fullName evidence="2">FHA domain-containing protein</fullName>
    </recommendedName>
</protein>
<reference evidence="3 4" key="1">
    <citation type="submission" date="2017-03" db="EMBL/GenBank/DDBJ databases">
        <title>WGS assembly of Porphyra umbilicalis.</title>
        <authorList>
            <person name="Brawley S.H."/>
            <person name="Blouin N.A."/>
            <person name="Ficko-Blean E."/>
            <person name="Wheeler G.L."/>
            <person name="Lohr M."/>
            <person name="Goodson H.V."/>
            <person name="Jenkins J.W."/>
            <person name="Blaby-Haas C.E."/>
            <person name="Helliwell K.E."/>
            <person name="Chan C."/>
            <person name="Marriage T."/>
            <person name="Bhattacharya D."/>
            <person name="Klein A.S."/>
            <person name="Badis Y."/>
            <person name="Brodie J."/>
            <person name="Cao Y."/>
            <person name="Collen J."/>
            <person name="Dittami S.M."/>
            <person name="Gachon C.M."/>
            <person name="Green B.R."/>
            <person name="Karpowicz S."/>
            <person name="Kim J.W."/>
            <person name="Kudahl U."/>
            <person name="Lin S."/>
            <person name="Michel G."/>
            <person name="Mittag M."/>
            <person name="Olson B.J."/>
            <person name="Pangilinan J."/>
            <person name="Peng Y."/>
            <person name="Qiu H."/>
            <person name="Shu S."/>
            <person name="Singer J.T."/>
            <person name="Smith A.G."/>
            <person name="Sprecher B.N."/>
            <person name="Wagner V."/>
            <person name="Wang W."/>
            <person name="Wang Z.-Y."/>
            <person name="Yan J."/>
            <person name="Yarish C."/>
            <person name="Zoeuner-Riek S."/>
            <person name="Zhuang Y."/>
            <person name="Zou Y."/>
            <person name="Lindquist E.A."/>
            <person name="Grimwood J."/>
            <person name="Barry K."/>
            <person name="Rokhsar D.S."/>
            <person name="Schmutz J."/>
            <person name="Stiller J.W."/>
            <person name="Grossman A.R."/>
            <person name="Prochnik S.E."/>
        </authorList>
    </citation>
    <scope>NUCLEOTIDE SEQUENCE [LARGE SCALE GENOMIC DNA]</scope>
    <source>
        <strain evidence="3">4086291</strain>
    </source>
</reference>
<feature type="region of interest" description="Disordered" evidence="1">
    <location>
        <begin position="1"/>
        <end position="53"/>
    </location>
</feature>
<feature type="region of interest" description="Disordered" evidence="1">
    <location>
        <begin position="182"/>
        <end position="235"/>
    </location>
</feature>
<dbReference type="CDD" id="cd00060">
    <property type="entry name" value="FHA"/>
    <property type="match status" value="1"/>
</dbReference>
<feature type="compositionally biased region" description="Gly residues" evidence="1">
    <location>
        <begin position="220"/>
        <end position="235"/>
    </location>
</feature>